<evidence type="ECO:0000313" key="7">
    <source>
        <dbReference type="Proteomes" id="UP001165190"/>
    </source>
</evidence>
<dbReference type="AlphaFoldDB" id="A0A9W7J6D9"/>
<keyword evidence="3" id="KW-0804">Transcription</keyword>
<gene>
    <name evidence="6" type="ORF">HRI_004389000</name>
</gene>
<dbReference type="GO" id="GO:0006355">
    <property type="term" value="P:regulation of DNA-templated transcription"/>
    <property type="evidence" value="ECO:0007669"/>
    <property type="project" value="InterPro"/>
</dbReference>
<name>A0A9W7J6D9_HIBTR</name>
<protein>
    <submittedName>
        <fullName evidence="6">IBH1-LIKE 1</fullName>
    </submittedName>
</protein>
<dbReference type="OrthoDB" id="1922093at2759"/>
<evidence type="ECO:0000259" key="5">
    <source>
        <dbReference type="Pfam" id="PF26576"/>
    </source>
</evidence>
<keyword evidence="7" id="KW-1185">Reference proteome</keyword>
<dbReference type="EMBL" id="BSYR01000048">
    <property type="protein sequence ID" value="GMJ07198.1"/>
    <property type="molecule type" value="Genomic_DNA"/>
</dbReference>
<dbReference type="GO" id="GO:0005634">
    <property type="term" value="C:nucleus"/>
    <property type="evidence" value="ECO:0007669"/>
    <property type="project" value="UniProtKB-SubCell"/>
</dbReference>
<feature type="domain" description="IBH1-like N-terminal" evidence="5">
    <location>
        <begin position="5"/>
        <end position="67"/>
    </location>
</feature>
<evidence type="ECO:0000256" key="1">
    <source>
        <dbReference type="ARBA" id="ARBA00004123"/>
    </source>
</evidence>
<dbReference type="Proteomes" id="UP001165190">
    <property type="component" value="Unassembled WGS sequence"/>
</dbReference>
<dbReference type="GO" id="GO:0046983">
    <property type="term" value="F:protein dimerization activity"/>
    <property type="evidence" value="ECO:0007669"/>
    <property type="project" value="InterPro"/>
</dbReference>
<reference evidence="6" key="1">
    <citation type="submission" date="2023-05" db="EMBL/GenBank/DDBJ databases">
        <title>Genome and transcriptome analyses reveal genes involved in the formation of fine ridges on petal epidermal cells in Hibiscus trionum.</title>
        <authorList>
            <person name="Koshimizu S."/>
            <person name="Masuda S."/>
            <person name="Ishii T."/>
            <person name="Shirasu K."/>
            <person name="Hoshino A."/>
            <person name="Arita M."/>
        </authorList>
    </citation>
    <scope>NUCLEOTIDE SEQUENCE</scope>
    <source>
        <strain evidence="6">Hamamatsu line</strain>
    </source>
</reference>
<comment type="caution">
    <text evidence="6">The sequence shown here is derived from an EMBL/GenBank/DDBJ whole genome shotgun (WGS) entry which is preliminary data.</text>
</comment>
<accession>A0A9W7J6D9</accession>
<evidence type="ECO:0000256" key="3">
    <source>
        <dbReference type="ARBA" id="ARBA00023163"/>
    </source>
</evidence>
<dbReference type="Pfam" id="PF26576">
    <property type="entry name" value="IBH1_N"/>
    <property type="match status" value="1"/>
</dbReference>
<dbReference type="InterPro" id="IPR059002">
    <property type="entry name" value="IBH1_N"/>
</dbReference>
<sequence>MRPCSSLKREFLKKWIISLQRCSSPNKDMSILERKRAIKLSADVAMAAARNGATCWSRALIADAHSKHGTDGKHLVSNSMEYRNKRIRISKKILKRSCRLRRRRRSKCAAQMARAGSILKGLVRQRTRILKSLIPGGESMNEASLVEETLDYITSLQAQVAGMRSLVCASELSR</sequence>
<evidence type="ECO:0000313" key="6">
    <source>
        <dbReference type="EMBL" id="GMJ07198.1"/>
    </source>
</evidence>
<keyword evidence="4" id="KW-0539">Nucleus</keyword>
<dbReference type="InterPro" id="IPR044660">
    <property type="entry name" value="IBH1-like"/>
</dbReference>
<proteinExistence type="predicted"/>
<dbReference type="InterPro" id="IPR036638">
    <property type="entry name" value="HLH_DNA-bd_sf"/>
</dbReference>
<evidence type="ECO:0000256" key="2">
    <source>
        <dbReference type="ARBA" id="ARBA00023015"/>
    </source>
</evidence>
<dbReference type="SUPFAM" id="SSF47459">
    <property type="entry name" value="HLH, helix-loop-helix DNA-binding domain"/>
    <property type="match status" value="1"/>
</dbReference>
<evidence type="ECO:0000256" key="4">
    <source>
        <dbReference type="ARBA" id="ARBA00023242"/>
    </source>
</evidence>
<dbReference type="PANTHER" id="PTHR33124:SF5">
    <property type="entry name" value="TRANSCRIPTION FACTOR IBH1-LIKE 1"/>
    <property type="match status" value="1"/>
</dbReference>
<organism evidence="6 7">
    <name type="scientific">Hibiscus trionum</name>
    <name type="common">Flower of an hour</name>
    <dbReference type="NCBI Taxonomy" id="183268"/>
    <lineage>
        <taxon>Eukaryota</taxon>
        <taxon>Viridiplantae</taxon>
        <taxon>Streptophyta</taxon>
        <taxon>Embryophyta</taxon>
        <taxon>Tracheophyta</taxon>
        <taxon>Spermatophyta</taxon>
        <taxon>Magnoliopsida</taxon>
        <taxon>eudicotyledons</taxon>
        <taxon>Gunneridae</taxon>
        <taxon>Pentapetalae</taxon>
        <taxon>rosids</taxon>
        <taxon>malvids</taxon>
        <taxon>Malvales</taxon>
        <taxon>Malvaceae</taxon>
        <taxon>Malvoideae</taxon>
        <taxon>Hibiscus</taxon>
    </lineage>
</organism>
<comment type="subcellular location">
    <subcellularLocation>
        <location evidence="1">Nucleus</location>
    </subcellularLocation>
</comment>
<dbReference type="PANTHER" id="PTHR33124">
    <property type="entry name" value="TRANSCRIPTION FACTOR IBH1-LIKE 1"/>
    <property type="match status" value="1"/>
</dbReference>
<keyword evidence="2" id="KW-0805">Transcription regulation</keyword>